<organism evidence="1 2">
    <name type="scientific">Trichinella pseudospiralis</name>
    <name type="common">Parasitic roundworm</name>
    <dbReference type="NCBI Taxonomy" id="6337"/>
    <lineage>
        <taxon>Eukaryota</taxon>
        <taxon>Metazoa</taxon>
        <taxon>Ecdysozoa</taxon>
        <taxon>Nematoda</taxon>
        <taxon>Enoplea</taxon>
        <taxon>Dorylaimia</taxon>
        <taxon>Trichinellida</taxon>
        <taxon>Trichinellidae</taxon>
        <taxon>Trichinella</taxon>
    </lineage>
</organism>
<name>A0A0V1G414_TRIPS</name>
<sequence>MGDPFFLNIIKKGYYRTSNISAKQYQGSQYIMKRQNCCCQQHYDGFFVDFGPCGFQKLQPDFCTHQCGEISSSWRIAGGSGNLFPVFCTL</sequence>
<accession>A0A0V1G414</accession>
<protein>
    <submittedName>
        <fullName evidence="1">Uncharacterized protein</fullName>
    </submittedName>
</protein>
<dbReference type="Proteomes" id="UP000054995">
    <property type="component" value="Unassembled WGS sequence"/>
</dbReference>
<evidence type="ECO:0000313" key="1">
    <source>
        <dbReference type="EMBL" id="KRY92227.1"/>
    </source>
</evidence>
<keyword evidence="2" id="KW-1185">Reference proteome</keyword>
<dbReference type="EMBL" id="JYDT01000008">
    <property type="protein sequence ID" value="KRY92227.1"/>
    <property type="molecule type" value="Genomic_DNA"/>
</dbReference>
<proteinExistence type="predicted"/>
<reference evidence="1 2" key="1">
    <citation type="submission" date="2015-01" db="EMBL/GenBank/DDBJ databases">
        <title>Evolution of Trichinella species and genotypes.</title>
        <authorList>
            <person name="Korhonen P.K."/>
            <person name="Edoardo P."/>
            <person name="Giuseppe L.R."/>
            <person name="Gasser R.B."/>
        </authorList>
    </citation>
    <scope>NUCLEOTIDE SEQUENCE [LARGE SCALE GENOMIC DNA]</scope>
    <source>
        <strain evidence="1">ISS470</strain>
    </source>
</reference>
<comment type="caution">
    <text evidence="1">The sequence shown here is derived from an EMBL/GenBank/DDBJ whole genome shotgun (WGS) entry which is preliminary data.</text>
</comment>
<gene>
    <name evidence="1" type="ORF">T4D_8177</name>
</gene>
<evidence type="ECO:0000313" key="2">
    <source>
        <dbReference type="Proteomes" id="UP000054995"/>
    </source>
</evidence>
<dbReference type="AlphaFoldDB" id="A0A0V1G414"/>